<evidence type="ECO:0000313" key="1">
    <source>
        <dbReference type="EMBL" id="KAF7188141.1"/>
    </source>
</evidence>
<comment type="caution">
    <text evidence="1">The sequence shown here is derived from an EMBL/GenBank/DDBJ whole genome shotgun (WGS) entry which is preliminary data.</text>
</comment>
<dbReference type="EMBL" id="JABCIY010000213">
    <property type="protein sequence ID" value="KAF7188141.1"/>
    <property type="molecule type" value="Genomic_DNA"/>
</dbReference>
<name>A0A8H6RBM4_9PEZI</name>
<evidence type="ECO:0000313" key="2">
    <source>
        <dbReference type="Proteomes" id="UP000660729"/>
    </source>
</evidence>
<reference evidence="1" key="1">
    <citation type="submission" date="2020-04" db="EMBL/GenBank/DDBJ databases">
        <title>Draft genome resource of the tomato pathogen Pseudocercospora fuligena.</title>
        <authorList>
            <person name="Zaccaron A."/>
        </authorList>
    </citation>
    <scope>NUCLEOTIDE SEQUENCE</scope>
    <source>
        <strain evidence="1">PF001</strain>
    </source>
</reference>
<dbReference type="OrthoDB" id="3626022at2759"/>
<proteinExistence type="predicted"/>
<keyword evidence="2" id="KW-1185">Reference proteome</keyword>
<gene>
    <name evidence="1" type="ORF">HII31_10426</name>
</gene>
<organism evidence="1 2">
    <name type="scientific">Pseudocercospora fuligena</name>
    <dbReference type="NCBI Taxonomy" id="685502"/>
    <lineage>
        <taxon>Eukaryota</taxon>
        <taxon>Fungi</taxon>
        <taxon>Dikarya</taxon>
        <taxon>Ascomycota</taxon>
        <taxon>Pezizomycotina</taxon>
        <taxon>Dothideomycetes</taxon>
        <taxon>Dothideomycetidae</taxon>
        <taxon>Mycosphaerellales</taxon>
        <taxon>Mycosphaerellaceae</taxon>
        <taxon>Pseudocercospora</taxon>
    </lineage>
</organism>
<dbReference type="AlphaFoldDB" id="A0A8H6RBM4"/>
<protein>
    <submittedName>
        <fullName evidence="1">Uncharacterized protein</fullName>
    </submittedName>
</protein>
<accession>A0A8H6RBM4</accession>
<sequence length="470" mass="53310">MPHAASRNQEVVSNSFAGVSQHHNICRLHIPVHAASGGRVTSQLSIADSFRAYSLRSVLRSKLLGETQVSTLLSASADEIALRQWCWKESWCSITSILVTLISLRYGYNFFSRASHLPRSATCHNSQTKQATFEPSTCADLLPIAVRPAYSHKASTHLTQANSMVETIVGLSTARQVTRLRPNECDLAWSQDSFDVSCFVVLLELSTKASIRVNTTFAQRDKARKGDLCYVKHRFLPLGVRHEPVQHSSEERAVCIVALFVALRDIPASAACRWNRYKTTQHLPTLFRQQQAPSNRGYLRLLQSICPDSPNIPSTLMTSYGFSWCSCPHCGDANSQSYGLMYGSSVPYYESGHQHSICQWCYLWQNFAPGYNQEMSNLYREHGDTFEQIHDFFRGQPASRAYIRRLIRAIGKVIDGVNDMRYRSQRLKELCAYLYDLAEQVDGGMVYDPRYYARLPRSGGLYRLDRRITY</sequence>
<dbReference type="Proteomes" id="UP000660729">
    <property type="component" value="Unassembled WGS sequence"/>
</dbReference>